<dbReference type="Proteomes" id="UP000215999">
    <property type="component" value="Unassembled WGS sequence"/>
</dbReference>
<evidence type="ECO:0008006" key="3">
    <source>
        <dbReference type="Google" id="ProtNLM"/>
    </source>
</evidence>
<gene>
    <name evidence="1" type="ORF">ASV53_20140</name>
</gene>
<accession>A0ABX4FTB1</accession>
<dbReference type="EMBL" id="NOIF01000185">
    <property type="protein sequence ID" value="OZS42112.1"/>
    <property type="molecule type" value="Genomic_DNA"/>
</dbReference>
<dbReference type="RefSeq" id="WP_094958416.1">
    <property type="nucleotide sequence ID" value="NZ_NOIF01000185.1"/>
</dbReference>
<evidence type="ECO:0000313" key="1">
    <source>
        <dbReference type="EMBL" id="OZS42112.1"/>
    </source>
</evidence>
<proteinExistence type="predicted"/>
<protein>
    <recommendedName>
        <fullName evidence="3">Initiator Rep protein domain-containing protein</fullName>
    </recommendedName>
</protein>
<reference evidence="1 2" key="1">
    <citation type="journal article" date="2016" name="Antonie Van Leeuwenhoek">
        <title>Photobacterium sanguinicancri sp. nov. isolated from marine animals.</title>
        <authorList>
            <person name="Gomez-Gil B."/>
            <person name="Roque A."/>
            <person name="Rotllant G."/>
            <person name="Romalde J.L."/>
            <person name="Doce A."/>
            <person name="Eggermont M."/>
            <person name="Defoirdt T."/>
        </authorList>
    </citation>
    <scope>NUCLEOTIDE SEQUENCE [LARGE SCALE GENOMIC DNA]</scope>
    <source>
        <strain evidence="1 2">CAIM 1827</strain>
    </source>
</reference>
<comment type="caution">
    <text evidence="1">The sequence shown here is derived from an EMBL/GenBank/DDBJ whole genome shotgun (WGS) entry which is preliminary data.</text>
</comment>
<evidence type="ECO:0000313" key="2">
    <source>
        <dbReference type="Proteomes" id="UP000215999"/>
    </source>
</evidence>
<name>A0ABX4FTB1_9GAMM</name>
<sequence>MPRRKTEYIEKTVNLHIHKSALTSANQKHQLIITLKHLLGVSPDDISKKLNDAFTKADINVRMPARSSHSTFLKKNRIKSAIKALENSFDIHITVSPNSISEKYQKSGLPLPKGNSLYEKQDIAKKVASSYQTVQVTLTIKSTTFDAWYKVNQHFINELNCLLNDDQKTEANCHEYLLSAFQALSPKPEQHLIKPTRIWFRKNINRVPISSQPRNKPFRATLIAITGNHQDEDNTPSLHLLIKPYDHMGYLPCKLSIAKASNFEANILSDPESKFTIAVTKKEMACAVTIEFSNSHSDTACYGLTLEQEIKDIPKNPFTKKAMFNNQLMWDQSLPDKEYVIIKDYPLKKCAVELTGNRGEKDKRSIEYTMAKLHSYLSIFKWEDRFTLPIPEIAAEVEIPVYRFNDEMIGV</sequence>
<keyword evidence="2" id="KW-1185">Reference proteome</keyword>
<organism evidence="1 2">
    <name type="scientific">Photobacterium sanguinicancri</name>
    <dbReference type="NCBI Taxonomy" id="875932"/>
    <lineage>
        <taxon>Bacteria</taxon>
        <taxon>Pseudomonadati</taxon>
        <taxon>Pseudomonadota</taxon>
        <taxon>Gammaproteobacteria</taxon>
        <taxon>Vibrionales</taxon>
        <taxon>Vibrionaceae</taxon>
        <taxon>Photobacterium</taxon>
    </lineage>
</organism>